<evidence type="ECO:0000256" key="1">
    <source>
        <dbReference type="SAM" id="MobiDB-lite"/>
    </source>
</evidence>
<dbReference type="AlphaFoldDB" id="A0A645J7A7"/>
<sequence length="95" mass="10897">MRFAIIWSLSQIGGESVKKKLEELLEKTSEDDEAEWIEKALDNLELGGQMDGMEMMEFDSPDHSAGEDDNDDDDEEEEEDDADFLGIDEDEEYEN</sequence>
<comment type="caution">
    <text evidence="2">The sequence shown here is derived from an EMBL/GenBank/DDBJ whole genome shotgun (WGS) entry which is preliminary data.</text>
</comment>
<protein>
    <submittedName>
        <fullName evidence="2">Uncharacterized protein</fullName>
    </submittedName>
</protein>
<reference evidence="2" key="1">
    <citation type="submission" date="2019-08" db="EMBL/GenBank/DDBJ databases">
        <authorList>
            <person name="Kucharzyk K."/>
            <person name="Murdoch R.W."/>
            <person name="Higgins S."/>
            <person name="Loffler F."/>
        </authorList>
    </citation>
    <scope>NUCLEOTIDE SEQUENCE</scope>
</reference>
<proteinExistence type="predicted"/>
<evidence type="ECO:0000313" key="2">
    <source>
        <dbReference type="EMBL" id="MPN58579.1"/>
    </source>
</evidence>
<dbReference type="EMBL" id="VSSQ01131445">
    <property type="protein sequence ID" value="MPN58579.1"/>
    <property type="molecule type" value="Genomic_DNA"/>
</dbReference>
<name>A0A645J7A7_9ZZZZ</name>
<feature type="region of interest" description="Disordered" evidence="1">
    <location>
        <begin position="53"/>
        <end position="95"/>
    </location>
</feature>
<feature type="compositionally biased region" description="Acidic residues" evidence="1">
    <location>
        <begin position="67"/>
        <end position="95"/>
    </location>
</feature>
<gene>
    <name evidence="2" type="ORF">SDC9_206286</name>
</gene>
<organism evidence="2">
    <name type="scientific">bioreactor metagenome</name>
    <dbReference type="NCBI Taxonomy" id="1076179"/>
    <lineage>
        <taxon>unclassified sequences</taxon>
        <taxon>metagenomes</taxon>
        <taxon>ecological metagenomes</taxon>
    </lineage>
</organism>
<accession>A0A645J7A7</accession>